<dbReference type="EMBL" id="JBHSDK010000026">
    <property type="protein sequence ID" value="MFC4336977.1"/>
    <property type="molecule type" value="Genomic_DNA"/>
</dbReference>
<feature type="transmembrane region" description="Helical" evidence="1">
    <location>
        <begin position="38"/>
        <end position="59"/>
    </location>
</feature>
<name>A0ABV8U2U7_9ACTN</name>
<gene>
    <name evidence="2" type="ORF">ACFPET_17375</name>
</gene>
<keyword evidence="1" id="KW-1133">Transmembrane helix</keyword>
<comment type="caution">
    <text evidence="2">The sequence shown here is derived from an EMBL/GenBank/DDBJ whole genome shotgun (WGS) entry which is preliminary data.</text>
</comment>
<dbReference type="SUPFAM" id="SSF53822">
    <property type="entry name" value="Periplasmic binding protein-like I"/>
    <property type="match status" value="1"/>
</dbReference>
<dbReference type="RefSeq" id="WP_380623458.1">
    <property type="nucleotide sequence ID" value="NZ_JBHSDK010000026.1"/>
</dbReference>
<keyword evidence="1" id="KW-0472">Membrane</keyword>
<keyword evidence="3" id="KW-1185">Reference proteome</keyword>
<evidence type="ECO:0000313" key="2">
    <source>
        <dbReference type="EMBL" id="MFC4336977.1"/>
    </source>
</evidence>
<organism evidence="2 3">
    <name type="scientific">Salininema proteolyticum</name>
    <dbReference type="NCBI Taxonomy" id="1607685"/>
    <lineage>
        <taxon>Bacteria</taxon>
        <taxon>Bacillati</taxon>
        <taxon>Actinomycetota</taxon>
        <taxon>Actinomycetes</taxon>
        <taxon>Glycomycetales</taxon>
        <taxon>Glycomycetaceae</taxon>
        <taxon>Salininema</taxon>
    </lineage>
</organism>
<keyword evidence="1" id="KW-0812">Transmembrane</keyword>
<dbReference type="InterPro" id="IPR028082">
    <property type="entry name" value="Peripla_BP_I"/>
</dbReference>
<reference evidence="3" key="1">
    <citation type="journal article" date="2019" name="Int. J. Syst. Evol. Microbiol.">
        <title>The Global Catalogue of Microorganisms (GCM) 10K type strain sequencing project: providing services to taxonomists for standard genome sequencing and annotation.</title>
        <authorList>
            <consortium name="The Broad Institute Genomics Platform"/>
            <consortium name="The Broad Institute Genome Sequencing Center for Infectious Disease"/>
            <person name="Wu L."/>
            <person name="Ma J."/>
        </authorList>
    </citation>
    <scope>NUCLEOTIDE SEQUENCE [LARGE SCALE GENOMIC DNA]</scope>
    <source>
        <strain evidence="3">IBRC-M 10908</strain>
    </source>
</reference>
<sequence length="554" mass="60747">MSGDGSSIGDLAFPVTHGELVRRLGSPMQQKRFRRKRFTAFGTALALVAAAVLTFVTYLPNLRCDWGSTGLEMAGGECVGVDDGSHSFDPGLDWITGRIHSMNRKVEERLENDGDLKAFRIVLMTSFSLSGDADLDQSQIERAVEGAYASLMRQNGFAENTDGSLETVAEGSRLFQLYLANEGSLQQGADVVVEQLEDMKGDEIPLSAVIGQSSTTTATESIARDLSERGIPMIASSSTSTTINNDDFPGLIRVAPNNEDYAAAIRGRLDAEDEAGRDPGRGMLLFDDNREDIFASDLAFQFEEYLDPYLVEHRRSFTGSAGREKSPVYFDHIINEICGRNAPDMVFFAGRFSYLEDFLHAWELRGCRTPDGDPITVYSIEIGLHPGIIGDYATECGAAEDEPAPGDFRLMQASAFDPAWLEEGGWRPEGFDVYREAMTGTVRGESQSTGSESDFYNGYSLIYYDAADIAVRATLLGHEAGDEDTLAESVRNHLFRVSGEQTGSGYLDFVEELDGRVTGRYVPIVSFPCVEAPSATVPFQTPDEPYDELYPDLK</sequence>
<dbReference type="Proteomes" id="UP001595823">
    <property type="component" value="Unassembled WGS sequence"/>
</dbReference>
<protein>
    <recommendedName>
        <fullName evidence="4">ABC-type branched-chain amino acid transport system, substrate-binding protein</fullName>
    </recommendedName>
</protein>
<evidence type="ECO:0008006" key="4">
    <source>
        <dbReference type="Google" id="ProtNLM"/>
    </source>
</evidence>
<dbReference type="Gene3D" id="3.40.50.2300">
    <property type="match status" value="1"/>
</dbReference>
<evidence type="ECO:0000313" key="3">
    <source>
        <dbReference type="Proteomes" id="UP001595823"/>
    </source>
</evidence>
<proteinExistence type="predicted"/>
<accession>A0ABV8U2U7</accession>
<evidence type="ECO:0000256" key="1">
    <source>
        <dbReference type="SAM" id="Phobius"/>
    </source>
</evidence>